<dbReference type="Proteomes" id="UP000188388">
    <property type="component" value="Unassembled WGS sequence"/>
</dbReference>
<dbReference type="EMBL" id="FTPD01000017">
    <property type="protein sequence ID" value="SIT56107.1"/>
    <property type="molecule type" value="Genomic_DNA"/>
</dbReference>
<dbReference type="STRING" id="1631249.BQ8794_240314"/>
<gene>
    <name evidence="2" type="ORF">BQ8794_240314</name>
</gene>
<dbReference type="Pfam" id="PF04955">
    <property type="entry name" value="HupE_UreJ"/>
    <property type="match status" value="2"/>
</dbReference>
<accession>A0A1R3V885</accession>
<name>A0A1R3V885_9HYPH</name>
<keyword evidence="1" id="KW-0472">Membrane</keyword>
<evidence type="ECO:0000313" key="3">
    <source>
        <dbReference type="Proteomes" id="UP000188388"/>
    </source>
</evidence>
<sequence>MMIRCKSTRLAFVVIMLAVACKPALSHIAIGSANSFAAGLAHPLFGIDHILVMVAVGLAAALKGGRASWRGRWRSLALSCGAGLSIVAAVDVPLAAGAVIIGFFALFHGHAHGTEIPETAGGSNISLALPLPQHSCTAQVSAWALWPGRAPPSCAWRARLPPRSASAWW</sequence>
<dbReference type="AlphaFoldDB" id="A0A1R3V885"/>
<reference evidence="3" key="1">
    <citation type="submission" date="2017-01" db="EMBL/GenBank/DDBJ databases">
        <authorList>
            <person name="Brunel B."/>
        </authorList>
    </citation>
    <scope>NUCLEOTIDE SEQUENCE [LARGE SCALE GENOMIC DNA]</scope>
</reference>
<evidence type="ECO:0000313" key="2">
    <source>
        <dbReference type="EMBL" id="SIT56107.1"/>
    </source>
</evidence>
<organism evidence="2 3">
    <name type="scientific">Mesorhizobium prunaredense</name>
    <dbReference type="NCBI Taxonomy" id="1631249"/>
    <lineage>
        <taxon>Bacteria</taxon>
        <taxon>Pseudomonadati</taxon>
        <taxon>Pseudomonadota</taxon>
        <taxon>Alphaproteobacteria</taxon>
        <taxon>Hyphomicrobiales</taxon>
        <taxon>Phyllobacteriaceae</taxon>
        <taxon>Mesorhizobium</taxon>
    </lineage>
</organism>
<protein>
    <submittedName>
        <fullName evidence="2">Protein hupE</fullName>
    </submittedName>
</protein>
<dbReference type="InterPro" id="IPR007038">
    <property type="entry name" value="HupE_UreJ"/>
</dbReference>
<evidence type="ECO:0000256" key="1">
    <source>
        <dbReference type="SAM" id="Phobius"/>
    </source>
</evidence>
<proteinExistence type="predicted"/>
<dbReference type="PROSITE" id="PS51257">
    <property type="entry name" value="PROKAR_LIPOPROTEIN"/>
    <property type="match status" value="1"/>
</dbReference>
<feature type="transmembrane region" description="Helical" evidence="1">
    <location>
        <begin position="83"/>
        <end position="107"/>
    </location>
</feature>
<keyword evidence="3" id="KW-1185">Reference proteome</keyword>
<feature type="transmembrane region" description="Helical" evidence="1">
    <location>
        <begin position="36"/>
        <end position="62"/>
    </location>
</feature>
<keyword evidence="1" id="KW-1133">Transmembrane helix</keyword>
<keyword evidence="1" id="KW-0812">Transmembrane</keyword>